<evidence type="ECO:0000256" key="1">
    <source>
        <dbReference type="SAM" id="MobiDB-lite"/>
    </source>
</evidence>
<accession>A0A843TX00</accession>
<evidence type="ECO:0000313" key="3">
    <source>
        <dbReference type="Proteomes" id="UP000652761"/>
    </source>
</evidence>
<feature type="non-terminal residue" evidence="2">
    <location>
        <position position="1"/>
    </location>
</feature>
<name>A0A843TX00_COLES</name>
<keyword evidence="3" id="KW-1185">Reference proteome</keyword>
<feature type="non-terminal residue" evidence="2">
    <location>
        <position position="231"/>
    </location>
</feature>
<gene>
    <name evidence="2" type="ORF">Taro_006201</name>
</gene>
<dbReference type="AlphaFoldDB" id="A0A843TX00"/>
<protein>
    <submittedName>
        <fullName evidence="2">Uncharacterized protein</fullName>
    </submittedName>
</protein>
<comment type="caution">
    <text evidence="2">The sequence shown here is derived from an EMBL/GenBank/DDBJ whole genome shotgun (WGS) entry which is preliminary data.</text>
</comment>
<organism evidence="2 3">
    <name type="scientific">Colocasia esculenta</name>
    <name type="common">Wild taro</name>
    <name type="synonym">Arum esculentum</name>
    <dbReference type="NCBI Taxonomy" id="4460"/>
    <lineage>
        <taxon>Eukaryota</taxon>
        <taxon>Viridiplantae</taxon>
        <taxon>Streptophyta</taxon>
        <taxon>Embryophyta</taxon>
        <taxon>Tracheophyta</taxon>
        <taxon>Spermatophyta</taxon>
        <taxon>Magnoliopsida</taxon>
        <taxon>Liliopsida</taxon>
        <taxon>Araceae</taxon>
        <taxon>Aroideae</taxon>
        <taxon>Colocasieae</taxon>
        <taxon>Colocasia</taxon>
    </lineage>
</organism>
<feature type="region of interest" description="Disordered" evidence="1">
    <location>
        <begin position="141"/>
        <end position="160"/>
    </location>
</feature>
<dbReference type="Proteomes" id="UP000652761">
    <property type="component" value="Unassembled WGS sequence"/>
</dbReference>
<proteinExistence type="predicted"/>
<dbReference type="EMBL" id="NMUH01000181">
    <property type="protein sequence ID" value="MQL73874.1"/>
    <property type="molecule type" value="Genomic_DNA"/>
</dbReference>
<evidence type="ECO:0000313" key="2">
    <source>
        <dbReference type="EMBL" id="MQL73874.1"/>
    </source>
</evidence>
<sequence>KELGITFRLGIRIAYVTTIRNRHSEIVDRALVSRNSISGPKFRLGSVCSCTPTAVPFDRTQIFVRPGIGTAREAPIQNRHFDPVGKRLHLEISGPALNSSLGAWSLAVDAIAYGHLFAQMGITFRSVIRITYKTTIRNRHSETPDAPLLPKISGPASNSSPGARSRVVDAIAYGHLFAQTSITYRSVIGITYKTTIWNRHSETPDDSFFPKAIRRHFGVQKPLFRTPKLRF</sequence>
<reference evidence="2" key="1">
    <citation type="submission" date="2017-07" db="EMBL/GenBank/DDBJ databases">
        <title>Taro Niue Genome Assembly and Annotation.</title>
        <authorList>
            <person name="Atibalentja N."/>
            <person name="Keating K."/>
            <person name="Fields C.J."/>
        </authorList>
    </citation>
    <scope>NUCLEOTIDE SEQUENCE</scope>
    <source>
        <strain evidence="2">Niue_2</strain>
        <tissue evidence="2">Leaf</tissue>
    </source>
</reference>